<organism evidence="3 4">
    <name type="scientific">Parasulfuritortus cantonensis</name>
    <dbReference type="NCBI Taxonomy" id="2528202"/>
    <lineage>
        <taxon>Bacteria</taxon>
        <taxon>Pseudomonadati</taxon>
        <taxon>Pseudomonadota</taxon>
        <taxon>Betaproteobacteria</taxon>
        <taxon>Nitrosomonadales</taxon>
        <taxon>Thiobacillaceae</taxon>
        <taxon>Parasulfuritortus</taxon>
    </lineage>
</organism>
<dbReference type="AlphaFoldDB" id="A0A4R1BLC9"/>
<dbReference type="EMBL" id="SJZB01000012">
    <property type="protein sequence ID" value="TCJ18174.1"/>
    <property type="molecule type" value="Genomic_DNA"/>
</dbReference>
<accession>A0A4R1BLC9</accession>
<feature type="signal peptide" evidence="2">
    <location>
        <begin position="1"/>
        <end position="23"/>
    </location>
</feature>
<sequence length="259" mass="27536">MLRHTLSILSATLLIACAGGAEAGRYADVAVVNRTTGETLPVYRHQGRYYVEGRAGDRYAIRLANRSGARILTILSVDGVNAVTGQNAATDQDGYVLSAWSNAEIAGWRKDMDNVAAFYFTALGDSYAARTGRPDNVGVIGVAVYREYVAPVPIAEPAPARSDTWGDAATQESAAPAAAAAGPARRAKALAEEKIGTGHGERLYAPTETTEFRRASQAPAEIIRIYYDSRANLVARGIIPSRPRVPQAFPGNGFVPDPS</sequence>
<keyword evidence="4" id="KW-1185">Reference proteome</keyword>
<evidence type="ECO:0000313" key="3">
    <source>
        <dbReference type="EMBL" id="TCJ18174.1"/>
    </source>
</evidence>
<reference evidence="3 4" key="1">
    <citation type="submission" date="2019-03" db="EMBL/GenBank/DDBJ databases">
        <title>Genome sequence of Thiobacillaceae bacterium LSR1, a sulfur-oxidizing bacterium isolated from freshwater sediment.</title>
        <authorList>
            <person name="Li S."/>
        </authorList>
    </citation>
    <scope>NUCLEOTIDE SEQUENCE [LARGE SCALE GENOMIC DNA]</scope>
    <source>
        <strain evidence="3 4">LSR1</strain>
    </source>
</reference>
<evidence type="ECO:0000313" key="4">
    <source>
        <dbReference type="Proteomes" id="UP000295443"/>
    </source>
</evidence>
<evidence type="ECO:0000256" key="2">
    <source>
        <dbReference type="SAM" id="SignalP"/>
    </source>
</evidence>
<evidence type="ECO:0000256" key="1">
    <source>
        <dbReference type="SAM" id="MobiDB-lite"/>
    </source>
</evidence>
<gene>
    <name evidence="3" type="ORF">EZJ19_02760</name>
</gene>
<dbReference type="OrthoDB" id="5393649at2"/>
<protein>
    <submittedName>
        <fullName evidence="3">Uncharacterized protein</fullName>
    </submittedName>
</protein>
<name>A0A4R1BLC9_9PROT</name>
<feature type="region of interest" description="Disordered" evidence="1">
    <location>
        <begin position="160"/>
        <end position="182"/>
    </location>
</feature>
<dbReference type="Proteomes" id="UP000295443">
    <property type="component" value="Unassembled WGS sequence"/>
</dbReference>
<feature type="chain" id="PRO_5020398982" evidence="2">
    <location>
        <begin position="24"/>
        <end position="259"/>
    </location>
</feature>
<dbReference type="RefSeq" id="WP_131444772.1">
    <property type="nucleotide sequence ID" value="NZ_SJZB01000012.1"/>
</dbReference>
<feature type="compositionally biased region" description="Low complexity" evidence="1">
    <location>
        <begin position="168"/>
        <end position="182"/>
    </location>
</feature>
<dbReference type="PROSITE" id="PS51257">
    <property type="entry name" value="PROKAR_LIPOPROTEIN"/>
    <property type="match status" value="1"/>
</dbReference>
<proteinExistence type="predicted"/>
<keyword evidence="2" id="KW-0732">Signal</keyword>
<comment type="caution">
    <text evidence="3">The sequence shown here is derived from an EMBL/GenBank/DDBJ whole genome shotgun (WGS) entry which is preliminary data.</text>
</comment>